<dbReference type="EMBL" id="RRZA01000102">
    <property type="protein sequence ID" value="MBE0459705.1"/>
    <property type="molecule type" value="Genomic_DNA"/>
</dbReference>
<dbReference type="SUPFAM" id="SSF47336">
    <property type="entry name" value="ACP-like"/>
    <property type="match status" value="1"/>
</dbReference>
<dbReference type="PANTHER" id="PTHR45527:SF1">
    <property type="entry name" value="FATTY ACID SYNTHASE"/>
    <property type="match status" value="1"/>
</dbReference>
<evidence type="ECO:0000313" key="3">
    <source>
        <dbReference type="EMBL" id="MBE0459705.1"/>
    </source>
</evidence>
<dbReference type="InterPro" id="IPR036736">
    <property type="entry name" value="ACP-like_sf"/>
</dbReference>
<protein>
    <submittedName>
        <fullName evidence="3">AMP-binding protein</fullName>
    </submittedName>
</protein>
<dbReference type="Pfam" id="PF00501">
    <property type="entry name" value="AMP-binding"/>
    <property type="match status" value="1"/>
</dbReference>
<dbReference type="InterPro" id="IPR045851">
    <property type="entry name" value="AMP-bd_C_sf"/>
</dbReference>
<dbReference type="Pfam" id="PF00668">
    <property type="entry name" value="Condensation"/>
    <property type="match status" value="1"/>
</dbReference>
<dbReference type="SUPFAM" id="SSF56801">
    <property type="entry name" value="Acetyl-CoA synthetase-like"/>
    <property type="match status" value="1"/>
</dbReference>
<dbReference type="Gene3D" id="3.30.559.30">
    <property type="entry name" value="Nonribosomal peptide synthetase, condensation domain"/>
    <property type="match status" value="1"/>
</dbReference>
<comment type="caution">
    <text evidence="3">The sequence shown here is derived from an EMBL/GenBank/DDBJ whole genome shotgun (WGS) entry which is preliminary data.</text>
</comment>
<feature type="domain" description="Condensation" evidence="2">
    <location>
        <begin position="589"/>
        <end position="987"/>
    </location>
</feature>
<dbReference type="RefSeq" id="WP_192543047.1">
    <property type="nucleotide sequence ID" value="NZ_RRZA01000102.1"/>
</dbReference>
<dbReference type="Gene3D" id="3.40.50.12780">
    <property type="entry name" value="N-terminal domain of ligase-like"/>
    <property type="match status" value="1"/>
</dbReference>
<organism evidence="3 4">
    <name type="scientific">Pseudoalteromonas prydzensis</name>
    <dbReference type="NCBI Taxonomy" id="182141"/>
    <lineage>
        <taxon>Bacteria</taxon>
        <taxon>Pseudomonadati</taxon>
        <taxon>Pseudomonadota</taxon>
        <taxon>Gammaproteobacteria</taxon>
        <taxon>Alteromonadales</taxon>
        <taxon>Pseudoalteromonadaceae</taxon>
        <taxon>Pseudoalteromonas</taxon>
    </lineage>
</organism>
<dbReference type="InterPro" id="IPR001242">
    <property type="entry name" value="Condensation_dom"/>
</dbReference>
<dbReference type="Proteomes" id="UP000707245">
    <property type="component" value="Unassembled WGS sequence"/>
</dbReference>
<evidence type="ECO:0000259" key="1">
    <source>
        <dbReference type="Pfam" id="PF00501"/>
    </source>
</evidence>
<dbReference type="InterPro" id="IPR042099">
    <property type="entry name" value="ANL_N_sf"/>
</dbReference>
<keyword evidence="4" id="KW-1185">Reference proteome</keyword>
<dbReference type="InterPro" id="IPR023213">
    <property type="entry name" value="CAT-like_dom_sf"/>
</dbReference>
<dbReference type="PANTHER" id="PTHR45527">
    <property type="entry name" value="NONRIBOSOMAL PEPTIDE SYNTHETASE"/>
    <property type="match status" value="1"/>
</dbReference>
<reference evidence="3 4" key="1">
    <citation type="submission" date="2020-07" db="EMBL/GenBank/DDBJ databases">
        <title>Halophilic bacteria isolated from french cheeses.</title>
        <authorList>
            <person name="Kothe C.I."/>
            <person name="Farah-Kraiem B."/>
            <person name="Renault P."/>
            <person name="Dridi B."/>
        </authorList>
    </citation>
    <scope>NUCLEOTIDE SEQUENCE [LARGE SCALE GENOMIC DNA]</scope>
    <source>
        <strain evidence="3 4">FME14</strain>
    </source>
</reference>
<evidence type="ECO:0000259" key="2">
    <source>
        <dbReference type="Pfam" id="PF00668"/>
    </source>
</evidence>
<evidence type="ECO:0000313" key="4">
    <source>
        <dbReference type="Proteomes" id="UP000707245"/>
    </source>
</evidence>
<dbReference type="SUPFAM" id="SSF52777">
    <property type="entry name" value="CoA-dependent acyltransferases"/>
    <property type="match status" value="2"/>
</dbReference>
<feature type="domain" description="AMP-dependent synthetase/ligase" evidence="1">
    <location>
        <begin position="6"/>
        <end position="353"/>
    </location>
</feature>
<dbReference type="InterPro" id="IPR000873">
    <property type="entry name" value="AMP-dep_synth/lig_dom"/>
</dbReference>
<dbReference type="Gene3D" id="3.30.300.30">
    <property type="match status" value="1"/>
</dbReference>
<dbReference type="CDD" id="cd05930">
    <property type="entry name" value="A_NRPS"/>
    <property type="match status" value="1"/>
</dbReference>
<sequence length="989" mass="112009">MQFMNWQNWPSERIAIENHETNISYAELGEKVDALVDYLVRSGVKPYDVIGLYFNPNHEYIVALLAALKLRVTFVGIEYAKSKDRIADILANVKCQFVLVEVDEWLDGIELSVAKLSYPRNAQKSFEPVFSCEARKPTDCVYKILTSGTTGKPKVVNISAAGLGHLVEHAIRRYTMGMHSRVLMLNHLNFDVSIEEILTTLCSGATLVIAQDVNKLDTSHLVDTLIQYRVNTLNIATALWGLIVEQLTATPELIQALSLEVVVIGTQKASVQLLQNSLAIFPMKLFNAYGLTETTVTSVVWEVKLEDIYQHYVPVGTVLGDTIFYIVDEHQALCAEGQKGLLYLGGPGVALGYDKPSEAFIQNATFSIERLFETGDYAFVLNGLIYLVGRRDEQVKINGYRVELQGIEYVIEQYENVQSAAVIWQPELRHLSVFLVLKKPTTDVESTLLNLHINTKLPAYCAPNSLKILTNFPLTASGKVDKEALRGLLEAEDEHEAISEYLPTVLAVSLRSILGITKENVSFIEAGGDSIKAQQLSIQLRKSGWLLSAVDILVAPSIVQLGELLTPLSSCKYSDNHGDKQEPSEFVTLPSQTAMLLQTKLTNDPSINLERMYFSIQGHSLEALKAAITSLMYRHPLLRGKANLGRDGFKITIQDKHNPVVIERDFERSIQEAKLHYPYQVHQLFTDEYLFRALLVETKDSQVLVVLAAHHAIVDGWSFELLRQELFALLQAPDLIDKLLSPLAYTHYVRYLTEHQQTCKVQSCEFWSTHLQGGKFKVLNQSKQGQLLTLQESFLHVELDTVMIDKIRQKAKAFRVTENLIYQYCWASTLADVTRQQDVLFCLALSLRPEQLLNVEHMVGMAVNFIPCRVNLGEGKTFQEQLIRLQRNNQKYHQYGHESVAEIKRYCGLNSDFERALWSLFVFQNYPRIENEEKHDMDVITHSTFPLSLMVDPYENRKIEVTFNGVFFNKASVERLMSIYVLKLKNISM</sequence>
<proteinExistence type="predicted"/>
<dbReference type="Gene3D" id="3.30.559.10">
    <property type="entry name" value="Chloramphenicol acetyltransferase-like domain"/>
    <property type="match status" value="1"/>
</dbReference>
<gene>
    <name evidence="3" type="ORF">EI167_20185</name>
</gene>
<name>A0ABR9FSB8_9GAMM</name>
<accession>A0ABR9FSB8</accession>